<organism evidence="1 2">
    <name type="scientific">Spiromyces aspiralis</name>
    <dbReference type="NCBI Taxonomy" id="68401"/>
    <lineage>
        <taxon>Eukaryota</taxon>
        <taxon>Fungi</taxon>
        <taxon>Fungi incertae sedis</taxon>
        <taxon>Zoopagomycota</taxon>
        <taxon>Kickxellomycotina</taxon>
        <taxon>Kickxellomycetes</taxon>
        <taxon>Kickxellales</taxon>
        <taxon>Kickxellaceae</taxon>
        <taxon>Spiromyces</taxon>
    </lineage>
</organism>
<accession>A0ACC1HAC5</accession>
<reference evidence="1" key="1">
    <citation type="submission" date="2022-06" db="EMBL/GenBank/DDBJ databases">
        <title>Phylogenomic reconstructions and comparative analyses of Kickxellomycotina fungi.</title>
        <authorList>
            <person name="Reynolds N.K."/>
            <person name="Stajich J.E."/>
            <person name="Barry K."/>
            <person name="Grigoriev I.V."/>
            <person name="Crous P."/>
            <person name="Smith M.E."/>
        </authorList>
    </citation>
    <scope>NUCLEOTIDE SEQUENCE</scope>
    <source>
        <strain evidence="1">RSA 2271</strain>
    </source>
</reference>
<dbReference type="EMBL" id="JAMZIH010008815">
    <property type="protein sequence ID" value="KAJ1671306.1"/>
    <property type="molecule type" value="Genomic_DNA"/>
</dbReference>
<feature type="non-terminal residue" evidence="1">
    <location>
        <position position="66"/>
    </location>
</feature>
<name>A0ACC1HAC5_9FUNG</name>
<evidence type="ECO:0000313" key="2">
    <source>
        <dbReference type="Proteomes" id="UP001145114"/>
    </source>
</evidence>
<sequence length="66" mass="7343">MADGDDVIKGRARSLTRPTTQFKYDIRVIGDLYSEDDSRATRVSVKIRGNDECEPSTHDGNLTLEG</sequence>
<gene>
    <name evidence="1" type="ORF">EV182_007712</name>
</gene>
<protein>
    <submittedName>
        <fullName evidence="1">Uncharacterized protein</fullName>
    </submittedName>
</protein>
<dbReference type="Proteomes" id="UP001145114">
    <property type="component" value="Unassembled WGS sequence"/>
</dbReference>
<keyword evidence="2" id="KW-1185">Reference proteome</keyword>
<evidence type="ECO:0000313" key="1">
    <source>
        <dbReference type="EMBL" id="KAJ1671306.1"/>
    </source>
</evidence>
<proteinExistence type="predicted"/>
<comment type="caution">
    <text evidence="1">The sequence shown here is derived from an EMBL/GenBank/DDBJ whole genome shotgun (WGS) entry which is preliminary data.</text>
</comment>